<feature type="domain" description="Acetyl xylan esterase" evidence="2">
    <location>
        <begin position="3"/>
        <end position="60"/>
    </location>
</feature>
<evidence type="ECO:0000256" key="1">
    <source>
        <dbReference type="SAM" id="MobiDB-lite"/>
    </source>
</evidence>
<proteinExistence type="predicted"/>
<evidence type="ECO:0000313" key="3">
    <source>
        <dbReference type="EMBL" id="THF76755.1"/>
    </source>
</evidence>
<feature type="compositionally biased region" description="Basic and acidic residues" evidence="1">
    <location>
        <begin position="189"/>
        <end position="203"/>
    </location>
</feature>
<comment type="caution">
    <text evidence="3">The sequence shown here is derived from an EMBL/GenBank/DDBJ whole genome shotgun (WGS) entry which is preliminary data.</text>
</comment>
<dbReference type="InterPro" id="IPR029058">
    <property type="entry name" value="AB_hydrolase_fold"/>
</dbReference>
<dbReference type="Proteomes" id="UP000310636">
    <property type="component" value="Unassembled WGS sequence"/>
</dbReference>
<dbReference type="InterPro" id="IPR008391">
    <property type="entry name" value="AXE1_dom"/>
</dbReference>
<dbReference type="SUPFAM" id="SSF53474">
    <property type="entry name" value="alpha/beta-Hydrolases"/>
    <property type="match status" value="1"/>
</dbReference>
<gene>
    <name evidence="3" type="ORF">E6C55_18320</name>
</gene>
<dbReference type="EMBL" id="SSOB01000023">
    <property type="protein sequence ID" value="THF76755.1"/>
    <property type="molecule type" value="Genomic_DNA"/>
</dbReference>
<dbReference type="AlphaFoldDB" id="A0A4V3WEQ3"/>
<dbReference type="Gene3D" id="3.40.50.1820">
    <property type="entry name" value="alpha/beta hydrolase"/>
    <property type="match status" value="1"/>
</dbReference>
<keyword evidence="4" id="KW-1185">Reference proteome</keyword>
<organism evidence="3 4">
    <name type="scientific">Cohnella fermenti</name>
    <dbReference type="NCBI Taxonomy" id="2565925"/>
    <lineage>
        <taxon>Bacteria</taxon>
        <taxon>Bacillati</taxon>
        <taxon>Bacillota</taxon>
        <taxon>Bacilli</taxon>
        <taxon>Bacillales</taxon>
        <taxon>Paenibacillaceae</taxon>
        <taxon>Cohnella</taxon>
    </lineage>
</organism>
<name>A0A4V3WEQ3_9BACL</name>
<feature type="compositionally biased region" description="Basic and acidic residues" evidence="1">
    <location>
        <begin position="169"/>
        <end position="178"/>
    </location>
</feature>
<evidence type="ECO:0000259" key="2">
    <source>
        <dbReference type="Pfam" id="PF05448"/>
    </source>
</evidence>
<accession>A0A4V3WEQ3</accession>
<feature type="region of interest" description="Disordered" evidence="1">
    <location>
        <begin position="126"/>
        <end position="209"/>
    </location>
</feature>
<reference evidence="3 4" key="1">
    <citation type="submission" date="2019-04" db="EMBL/GenBank/DDBJ databases">
        <title>Cohnella sp. nov. isolated from preserved vegetables.</title>
        <authorList>
            <person name="Lin S.-Y."/>
            <person name="Hung M.-H."/>
            <person name="Young C.-C."/>
        </authorList>
    </citation>
    <scope>NUCLEOTIDE SEQUENCE [LARGE SCALE GENOMIC DNA]</scope>
    <source>
        <strain evidence="3 4">CC-MHH1044</strain>
    </source>
</reference>
<sequence>MVPSSFRTPQADCFDLYFTGVREARIHAKYIRPANAAAPHPAVIVFHGYSGNSGDWPLSLCTAVRRLAAHPTPCSRRAIACRHQREYQPLGRSERHVGGSGAPCAANAGLRACDCAAAGRYRDYAQVPERQPAQPARSIPDEGDRRPPIACIALRLPARERQPPLGGTKLDRPDRSEHVGQPPLYLHSNRRESSRLLRHDPLARRTAAL</sequence>
<dbReference type="OrthoDB" id="9770528at2"/>
<protein>
    <submittedName>
        <fullName evidence="3">Acetylxylan esterase</fullName>
    </submittedName>
</protein>
<dbReference type="Pfam" id="PF05448">
    <property type="entry name" value="AXE1"/>
    <property type="match status" value="1"/>
</dbReference>
<evidence type="ECO:0000313" key="4">
    <source>
        <dbReference type="Proteomes" id="UP000310636"/>
    </source>
</evidence>